<organism evidence="12 13">
    <name type="scientific">Sulfitobacter geojensis</name>
    <dbReference type="NCBI Taxonomy" id="1342299"/>
    <lineage>
        <taxon>Bacteria</taxon>
        <taxon>Pseudomonadati</taxon>
        <taxon>Pseudomonadota</taxon>
        <taxon>Alphaproteobacteria</taxon>
        <taxon>Rhodobacterales</taxon>
        <taxon>Roseobacteraceae</taxon>
        <taxon>Sulfitobacter</taxon>
    </lineage>
</organism>
<evidence type="ECO:0000256" key="7">
    <source>
        <dbReference type="ARBA" id="ARBA00023136"/>
    </source>
</evidence>
<evidence type="ECO:0000313" key="13">
    <source>
        <dbReference type="Proteomes" id="UP000732193"/>
    </source>
</evidence>
<dbReference type="PROSITE" id="PS50263">
    <property type="entry name" value="CN_HYDROLASE"/>
    <property type="match status" value="1"/>
</dbReference>
<feature type="signal peptide" evidence="10">
    <location>
        <begin position="1"/>
        <end position="21"/>
    </location>
</feature>
<dbReference type="Pfam" id="PF20154">
    <property type="entry name" value="LNT_N"/>
    <property type="match status" value="1"/>
</dbReference>
<keyword evidence="7 9" id="KW-0472">Membrane</keyword>
<comment type="function">
    <text evidence="9">Catalyzes the phospholipid dependent N-acylation of the N-terminal cysteine of apolipoprotein, the last step in lipoprotein maturation.</text>
</comment>
<evidence type="ECO:0000256" key="8">
    <source>
        <dbReference type="ARBA" id="ARBA00023315"/>
    </source>
</evidence>
<dbReference type="InterPro" id="IPR045378">
    <property type="entry name" value="LNT_N"/>
</dbReference>
<comment type="catalytic activity">
    <reaction evidence="9">
        <text>N-terminal S-1,2-diacyl-sn-glyceryl-L-cysteinyl-[lipoprotein] + a glycerophospholipid = N-acyl-S-1,2-diacyl-sn-glyceryl-L-cysteinyl-[lipoprotein] + a 2-acyl-sn-glycero-3-phospholipid + H(+)</text>
        <dbReference type="Rhea" id="RHEA:48228"/>
        <dbReference type="Rhea" id="RHEA-COMP:14681"/>
        <dbReference type="Rhea" id="RHEA-COMP:14684"/>
        <dbReference type="ChEBI" id="CHEBI:15378"/>
        <dbReference type="ChEBI" id="CHEBI:136912"/>
        <dbReference type="ChEBI" id="CHEBI:140656"/>
        <dbReference type="ChEBI" id="CHEBI:140657"/>
        <dbReference type="ChEBI" id="CHEBI:140660"/>
        <dbReference type="EC" id="2.3.1.269"/>
    </reaction>
</comment>
<feature type="transmembrane region" description="Helical" evidence="9">
    <location>
        <begin position="55"/>
        <end position="74"/>
    </location>
</feature>
<evidence type="ECO:0000259" key="11">
    <source>
        <dbReference type="PROSITE" id="PS50263"/>
    </source>
</evidence>
<keyword evidence="10" id="KW-0732">Signal</keyword>
<dbReference type="NCBIfam" id="TIGR00546">
    <property type="entry name" value="lnt"/>
    <property type="match status" value="1"/>
</dbReference>
<comment type="pathway">
    <text evidence="9">Protein modification; lipoprotein biosynthesis (N-acyl transfer).</text>
</comment>
<dbReference type="PANTHER" id="PTHR38686:SF1">
    <property type="entry name" value="APOLIPOPROTEIN N-ACYLTRANSFERASE"/>
    <property type="match status" value="1"/>
</dbReference>
<evidence type="ECO:0000313" key="12">
    <source>
        <dbReference type="EMBL" id="MBM1714437.1"/>
    </source>
</evidence>
<feature type="chain" id="PRO_5042121494" description="Apolipoprotein N-acyltransferase" evidence="10">
    <location>
        <begin position="22"/>
        <end position="501"/>
    </location>
</feature>
<dbReference type="GO" id="GO:0005886">
    <property type="term" value="C:plasma membrane"/>
    <property type="evidence" value="ECO:0007669"/>
    <property type="project" value="UniProtKB-SubCell"/>
</dbReference>
<dbReference type="Gene3D" id="3.60.110.10">
    <property type="entry name" value="Carbon-nitrogen hydrolase"/>
    <property type="match status" value="1"/>
</dbReference>
<dbReference type="PANTHER" id="PTHR38686">
    <property type="entry name" value="APOLIPOPROTEIN N-ACYLTRANSFERASE"/>
    <property type="match status" value="1"/>
</dbReference>
<dbReference type="Proteomes" id="UP000732193">
    <property type="component" value="Unassembled WGS sequence"/>
</dbReference>
<comment type="subcellular location">
    <subcellularLocation>
        <location evidence="1 9">Cell membrane</location>
        <topology evidence="1 9">Multi-pass membrane protein</topology>
    </subcellularLocation>
</comment>
<feature type="transmembrane region" description="Helical" evidence="9">
    <location>
        <begin position="31"/>
        <end position="48"/>
    </location>
</feature>
<dbReference type="CDD" id="cd07571">
    <property type="entry name" value="ALP_N-acyl_transferase"/>
    <property type="match status" value="1"/>
</dbReference>
<keyword evidence="8 9" id="KW-0012">Acyltransferase</keyword>
<dbReference type="HAMAP" id="MF_01148">
    <property type="entry name" value="Lnt"/>
    <property type="match status" value="1"/>
</dbReference>
<feature type="transmembrane region" description="Helical" evidence="9">
    <location>
        <begin position="121"/>
        <end position="144"/>
    </location>
</feature>
<evidence type="ECO:0000256" key="3">
    <source>
        <dbReference type="ARBA" id="ARBA00022475"/>
    </source>
</evidence>
<evidence type="ECO:0000256" key="10">
    <source>
        <dbReference type="SAM" id="SignalP"/>
    </source>
</evidence>
<feature type="transmembrane region" description="Helical" evidence="9">
    <location>
        <begin position="475"/>
        <end position="492"/>
    </location>
</feature>
<gene>
    <name evidence="9 12" type="primary">lnt</name>
    <name evidence="12" type="ORF">JQV55_12780</name>
</gene>
<comment type="similarity">
    <text evidence="2 9">Belongs to the CN hydrolase family. Apolipoprotein N-acyltransferase subfamily.</text>
</comment>
<dbReference type="AlphaFoldDB" id="A0AAE2W0Q4"/>
<evidence type="ECO:0000256" key="4">
    <source>
        <dbReference type="ARBA" id="ARBA00022679"/>
    </source>
</evidence>
<name>A0AAE2W0Q4_9RHOB</name>
<dbReference type="InterPro" id="IPR003010">
    <property type="entry name" value="C-N_Hydrolase"/>
</dbReference>
<keyword evidence="5 9" id="KW-0812">Transmembrane</keyword>
<evidence type="ECO:0000256" key="5">
    <source>
        <dbReference type="ARBA" id="ARBA00022692"/>
    </source>
</evidence>
<keyword evidence="13" id="KW-1185">Reference proteome</keyword>
<evidence type="ECO:0000256" key="2">
    <source>
        <dbReference type="ARBA" id="ARBA00010065"/>
    </source>
</evidence>
<feature type="transmembrane region" description="Helical" evidence="9">
    <location>
        <begin position="86"/>
        <end position="109"/>
    </location>
</feature>
<proteinExistence type="inferred from homology"/>
<evidence type="ECO:0000256" key="1">
    <source>
        <dbReference type="ARBA" id="ARBA00004651"/>
    </source>
</evidence>
<dbReference type="EMBL" id="JAFBRM010000003">
    <property type="protein sequence ID" value="MBM1714437.1"/>
    <property type="molecule type" value="Genomic_DNA"/>
</dbReference>
<sequence>MTPRLAVWQMMCLAAALGAIAAFGQAPYDQPLILMAALVGALYFFSQAESPRQAAVFGWAFGTGYFAHALQWIVSPFMVDVARHGWMAPFALLFLAAGLALFWGLAFWLARRLNGHSAWGLVLTLPAVELIRAYIFTGFPWAMFSQSLVDSSGGQALSWIGPYALNLVMIAVAVPLSQMAQTWGARTLRYGAILLGLGGVVLPVMAPDAVSGDGIIRLIQPNAAQRDKWDPAQIPVFFDRQLQYTSAPPTDGRARPDLVLWSETAIPWVLDLAAPALDQIAQAGGAAAVAFGVQRRNPDQYFNSMVVLDGAGGVAQTYDKHHLVPFGEYMPFADLFARVGVFGLAQRALGGYASGPGPQLLEFGNLGRALPLICYEAVFAHDVNAAPERPDFLIQITNDAWFGKAAGPRQHLAQARMRAIEQGLPLARAANTGISAMIDPYGRVLAALPLNEAGFIDADLPLPRKPTLYSRTGDLPFAVVLLLGLVAAAIGARSREDGLKN</sequence>
<dbReference type="Pfam" id="PF00795">
    <property type="entry name" value="CN_hydrolase"/>
    <property type="match status" value="1"/>
</dbReference>
<dbReference type="EC" id="2.3.1.269" evidence="9"/>
<keyword evidence="6 9" id="KW-1133">Transmembrane helix</keyword>
<dbReference type="GO" id="GO:0042158">
    <property type="term" value="P:lipoprotein biosynthetic process"/>
    <property type="evidence" value="ECO:0007669"/>
    <property type="project" value="UniProtKB-UniRule"/>
</dbReference>
<keyword evidence="4 9" id="KW-0808">Transferase</keyword>
<accession>A0AAE2W0Q4</accession>
<feature type="transmembrane region" description="Helical" evidence="9">
    <location>
        <begin position="156"/>
        <end position="176"/>
    </location>
</feature>
<reference evidence="12 13" key="1">
    <citation type="submission" date="2021-01" db="EMBL/GenBank/DDBJ databases">
        <title>Diatom-associated Roseobacters Show Island Model of Population Structure.</title>
        <authorList>
            <person name="Qu L."/>
            <person name="Feng X."/>
            <person name="Chen Y."/>
            <person name="Li L."/>
            <person name="Wang X."/>
            <person name="Hu Z."/>
            <person name="Wang H."/>
            <person name="Luo H."/>
        </authorList>
    </citation>
    <scope>NUCLEOTIDE SEQUENCE [LARGE SCALE GENOMIC DNA]</scope>
    <source>
        <strain evidence="12 13">TR60-84</strain>
    </source>
</reference>
<keyword evidence="3 9" id="KW-1003">Cell membrane</keyword>
<dbReference type="InterPro" id="IPR004563">
    <property type="entry name" value="Apolipo_AcylTrfase"/>
</dbReference>
<comment type="caution">
    <text evidence="12">The sequence shown here is derived from an EMBL/GenBank/DDBJ whole genome shotgun (WGS) entry which is preliminary data.</text>
</comment>
<dbReference type="GO" id="GO:0016410">
    <property type="term" value="F:N-acyltransferase activity"/>
    <property type="evidence" value="ECO:0007669"/>
    <property type="project" value="UniProtKB-UniRule"/>
</dbReference>
<evidence type="ECO:0000256" key="9">
    <source>
        <dbReference type="HAMAP-Rule" id="MF_01148"/>
    </source>
</evidence>
<feature type="domain" description="CN hydrolase" evidence="11">
    <location>
        <begin position="219"/>
        <end position="462"/>
    </location>
</feature>
<dbReference type="SUPFAM" id="SSF56317">
    <property type="entry name" value="Carbon-nitrogen hydrolase"/>
    <property type="match status" value="1"/>
</dbReference>
<dbReference type="RefSeq" id="WP_203242558.1">
    <property type="nucleotide sequence ID" value="NZ_JAFBRH010000003.1"/>
</dbReference>
<evidence type="ECO:0000256" key="6">
    <source>
        <dbReference type="ARBA" id="ARBA00022989"/>
    </source>
</evidence>
<feature type="transmembrane region" description="Helical" evidence="9">
    <location>
        <begin position="188"/>
        <end position="206"/>
    </location>
</feature>
<dbReference type="InterPro" id="IPR036526">
    <property type="entry name" value="C-N_Hydrolase_sf"/>
</dbReference>
<protein>
    <recommendedName>
        <fullName evidence="9">Apolipoprotein N-acyltransferase</fullName>
        <shortName evidence="9">ALP N-acyltransferase</shortName>
        <ecNumber evidence="9">2.3.1.269</ecNumber>
    </recommendedName>
</protein>